<reference evidence="3" key="1">
    <citation type="submission" date="2025-08" db="UniProtKB">
        <authorList>
            <consortium name="RefSeq"/>
        </authorList>
    </citation>
    <scope>IDENTIFICATION</scope>
    <source>
        <tissue evidence="3">Whole body pupa</tissue>
    </source>
</reference>
<dbReference type="GO" id="GO:0042800">
    <property type="term" value="F:histone H3K4 methyltransferase activity"/>
    <property type="evidence" value="ECO:0007669"/>
    <property type="project" value="TreeGrafter"/>
</dbReference>
<dbReference type="GO" id="GO:0015074">
    <property type="term" value="P:DNA integration"/>
    <property type="evidence" value="ECO:0007669"/>
    <property type="project" value="TreeGrafter"/>
</dbReference>
<dbReference type="PANTHER" id="PTHR46060:SF2">
    <property type="entry name" value="HISTONE-LYSINE N-METHYLTRANSFERASE SETMAR"/>
    <property type="match status" value="1"/>
</dbReference>
<dbReference type="Proteomes" id="UP000092443">
    <property type="component" value="Unplaced"/>
</dbReference>
<proteinExistence type="predicted"/>
<protein>
    <submittedName>
        <fullName evidence="3">Histone-lysine N-methyltransferase SETMAR-like</fullName>
    </submittedName>
</protein>
<feature type="domain" description="Mos1 transposase HTH" evidence="1">
    <location>
        <begin position="6"/>
        <end position="54"/>
    </location>
</feature>
<dbReference type="GO" id="GO:0000014">
    <property type="term" value="F:single-stranded DNA endodeoxyribonuclease activity"/>
    <property type="evidence" value="ECO:0007669"/>
    <property type="project" value="TreeGrafter"/>
</dbReference>
<dbReference type="InterPro" id="IPR036397">
    <property type="entry name" value="RNaseH_sf"/>
</dbReference>
<dbReference type="KEGG" id="gfs:119636982"/>
<dbReference type="InterPro" id="IPR041426">
    <property type="entry name" value="Mos1_HTH"/>
</dbReference>
<dbReference type="Pfam" id="PF01359">
    <property type="entry name" value="Transposase_1"/>
    <property type="match status" value="1"/>
</dbReference>
<dbReference type="GO" id="GO:0046975">
    <property type="term" value="F:histone H3K36 methyltransferase activity"/>
    <property type="evidence" value="ECO:0007669"/>
    <property type="project" value="TreeGrafter"/>
</dbReference>
<dbReference type="GO" id="GO:0006303">
    <property type="term" value="P:double-strand break repair via nonhomologous end joining"/>
    <property type="evidence" value="ECO:0007669"/>
    <property type="project" value="TreeGrafter"/>
</dbReference>
<evidence type="ECO:0000313" key="2">
    <source>
        <dbReference type="Proteomes" id="UP000092443"/>
    </source>
</evidence>
<name>A0A9C5YUF7_9MUSC</name>
<dbReference type="GO" id="GO:0000793">
    <property type="term" value="C:condensed chromosome"/>
    <property type="evidence" value="ECO:0007669"/>
    <property type="project" value="TreeGrafter"/>
</dbReference>
<dbReference type="AlphaFoldDB" id="A0A9C5YUF7"/>
<evidence type="ECO:0000259" key="1">
    <source>
        <dbReference type="Pfam" id="PF17906"/>
    </source>
</evidence>
<dbReference type="Pfam" id="PF17906">
    <property type="entry name" value="HTH_48"/>
    <property type="match status" value="1"/>
</dbReference>
<dbReference type="GO" id="GO:0000729">
    <property type="term" value="P:DNA double-strand break processing"/>
    <property type="evidence" value="ECO:0007669"/>
    <property type="project" value="TreeGrafter"/>
</dbReference>
<dbReference type="GO" id="GO:0044774">
    <property type="term" value="P:mitotic DNA integrity checkpoint signaling"/>
    <property type="evidence" value="ECO:0007669"/>
    <property type="project" value="TreeGrafter"/>
</dbReference>
<dbReference type="GeneID" id="119636982"/>
<accession>A0A9C5YUF7</accession>
<dbReference type="PANTHER" id="PTHR46060">
    <property type="entry name" value="MARINER MOS1 TRANSPOSASE-LIKE PROTEIN"/>
    <property type="match status" value="1"/>
</dbReference>
<evidence type="ECO:0000313" key="3">
    <source>
        <dbReference type="RefSeq" id="XP_037888675.1"/>
    </source>
</evidence>
<dbReference type="RefSeq" id="XP_037888675.1">
    <property type="nucleotide sequence ID" value="XM_038032747.1"/>
</dbReference>
<dbReference type="GO" id="GO:0003690">
    <property type="term" value="F:double-stranded DNA binding"/>
    <property type="evidence" value="ECO:0007669"/>
    <property type="project" value="TreeGrafter"/>
</dbReference>
<dbReference type="GO" id="GO:0044547">
    <property type="term" value="F:DNA topoisomerase binding"/>
    <property type="evidence" value="ECO:0007669"/>
    <property type="project" value="TreeGrafter"/>
</dbReference>
<dbReference type="InterPro" id="IPR052709">
    <property type="entry name" value="Transposase-MT_Hybrid"/>
</dbReference>
<keyword evidence="2" id="KW-1185">Reference proteome</keyword>
<dbReference type="InterPro" id="IPR001888">
    <property type="entry name" value="Transposase_1"/>
</dbReference>
<dbReference type="Gene3D" id="3.30.420.10">
    <property type="entry name" value="Ribonuclease H-like superfamily/Ribonuclease H"/>
    <property type="match status" value="1"/>
</dbReference>
<dbReference type="GO" id="GO:0003697">
    <property type="term" value="F:single-stranded DNA binding"/>
    <property type="evidence" value="ECO:0007669"/>
    <property type="project" value="TreeGrafter"/>
</dbReference>
<organism evidence="2 3">
    <name type="scientific">Glossina fuscipes</name>
    <dbReference type="NCBI Taxonomy" id="7396"/>
    <lineage>
        <taxon>Eukaryota</taxon>
        <taxon>Metazoa</taxon>
        <taxon>Ecdysozoa</taxon>
        <taxon>Arthropoda</taxon>
        <taxon>Hexapoda</taxon>
        <taxon>Insecta</taxon>
        <taxon>Pterygota</taxon>
        <taxon>Neoptera</taxon>
        <taxon>Endopterygota</taxon>
        <taxon>Diptera</taxon>
        <taxon>Brachycera</taxon>
        <taxon>Muscomorpha</taxon>
        <taxon>Hippoboscoidea</taxon>
        <taxon>Glossinidae</taxon>
        <taxon>Glossina</taxon>
    </lineage>
</organism>
<dbReference type="Gene3D" id="1.10.10.1450">
    <property type="match status" value="1"/>
</dbReference>
<gene>
    <name evidence="3" type="primary">LOC119636982</name>
</gene>
<dbReference type="GO" id="GO:0035861">
    <property type="term" value="C:site of double-strand break"/>
    <property type="evidence" value="ECO:0007669"/>
    <property type="project" value="TreeGrafter"/>
</dbReference>
<sequence>MSEISEKIRYILQFYYEKGKNAAQARKKICDVYGRDSLSNATACRWFGRFRSGNLDVKDAPRSGRPITGKVDEILQKIEEDRHINSHDVARELNIDHKTVLNHLHKAGYTKKLDVWLPHELSMKNLIDRISISESLLKRNEIDPFLERLITGDQKWITYDNKKRKRSWSKMNETAQTAAEAQLVPRKVLLFVWWDWKGIVYHELLQPGQTIDSTLFCQHLTRLKREIEINRPELINSKGVVFHHDSAKPFTSLLSRQMLRECGWEILMHPPHSPDLAPTDYHLFRCLQNSLRGAKLTSVKDCENYLTKFFAAKPQKFYADGIMELPEKWRKVIDSNGHYVLK</sequence>
<dbReference type="GO" id="GO:0005634">
    <property type="term" value="C:nucleus"/>
    <property type="evidence" value="ECO:0007669"/>
    <property type="project" value="TreeGrafter"/>
</dbReference>
<dbReference type="GO" id="GO:0031297">
    <property type="term" value="P:replication fork processing"/>
    <property type="evidence" value="ECO:0007669"/>
    <property type="project" value="TreeGrafter"/>
</dbReference>